<evidence type="ECO:0000313" key="2">
    <source>
        <dbReference type="Proteomes" id="UP000190150"/>
    </source>
</evidence>
<dbReference type="RefSeq" id="WP_139375167.1">
    <property type="nucleotide sequence ID" value="NZ_FUZF01000001.1"/>
</dbReference>
<name>A0A1T5AYI6_9SPHI</name>
<gene>
    <name evidence="1" type="ORF">SAMN05660841_00298</name>
</gene>
<accession>A0A1T5AYI6</accession>
<evidence type="ECO:0000313" key="1">
    <source>
        <dbReference type="EMBL" id="SKB40045.1"/>
    </source>
</evidence>
<dbReference type="EMBL" id="FUZF01000001">
    <property type="protein sequence ID" value="SKB40045.1"/>
    <property type="molecule type" value="Genomic_DNA"/>
</dbReference>
<protein>
    <submittedName>
        <fullName evidence="1">Uncharacterized protein</fullName>
    </submittedName>
</protein>
<proteinExistence type="predicted"/>
<dbReference type="OrthoDB" id="708189at2"/>
<keyword evidence="2" id="KW-1185">Reference proteome</keyword>
<dbReference type="AlphaFoldDB" id="A0A1T5AYI6"/>
<sequence length="170" mass="18382">MTKRIIFACSVLSMFITGCKKDDATGTVDSTYFMVKIDGVEKNFASAEARWVDGGNYLEITGSNGGTEWMKLTVMSEDTRVPGGQYTLDDLSGFDILAIYSLTKDNQQLNVTATRNTLAPEDALNLDIAKINNSAVEGSFSGALVRVEGSKTLQTVKVTNGKFKTSIKAN</sequence>
<dbReference type="PROSITE" id="PS51257">
    <property type="entry name" value="PROKAR_LIPOPROTEIN"/>
    <property type="match status" value="1"/>
</dbReference>
<dbReference type="Proteomes" id="UP000190150">
    <property type="component" value="Unassembled WGS sequence"/>
</dbReference>
<dbReference type="STRING" id="1513896.SAMN05660841_00298"/>
<organism evidence="1 2">
    <name type="scientific">Sphingobacterium nematocida</name>
    <dbReference type="NCBI Taxonomy" id="1513896"/>
    <lineage>
        <taxon>Bacteria</taxon>
        <taxon>Pseudomonadati</taxon>
        <taxon>Bacteroidota</taxon>
        <taxon>Sphingobacteriia</taxon>
        <taxon>Sphingobacteriales</taxon>
        <taxon>Sphingobacteriaceae</taxon>
        <taxon>Sphingobacterium</taxon>
    </lineage>
</organism>
<reference evidence="2" key="1">
    <citation type="submission" date="2017-02" db="EMBL/GenBank/DDBJ databases">
        <authorList>
            <person name="Varghese N."/>
            <person name="Submissions S."/>
        </authorList>
    </citation>
    <scope>NUCLEOTIDE SEQUENCE [LARGE SCALE GENOMIC DNA]</scope>
    <source>
        <strain evidence="2">DSM 24091</strain>
    </source>
</reference>